<sequence length="54" mass="6010">MLRMKVIPLQESTAVGATSPLKSWRFSDPRGTPNQAFELPPPITTITSLTRRTI</sequence>
<evidence type="ECO:0000313" key="1">
    <source>
        <dbReference type="EMBL" id="QQP37328.1"/>
    </source>
</evidence>
<name>A0A7T8JW75_CALRO</name>
<reference evidence="2" key="1">
    <citation type="submission" date="2021-01" db="EMBL/GenBank/DDBJ databases">
        <title>Caligus Genome Assembly.</title>
        <authorList>
            <person name="Gallardo-Escarate C."/>
        </authorList>
    </citation>
    <scope>NUCLEOTIDE SEQUENCE [LARGE SCALE GENOMIC DNA]</scope>
</reference>
<dbReference type="EMBL" id="CP045901">
    <property type="protein sequence ID" value="QQP37328.1"/>
    <property type="molecule type" value="Genomic_DNA"/>
</dbReference>
<accession>A0A7T8JW75</accession>
<gene>
    <name evidence="1" type="ORF">FKW44_017559</name>
</gene>
<protein>
    <submittedName>
        <fullName evidence="1">Uncharacterized protein</fullName>
    </submittedName>
</protein>
<dbReference type="Proteomes" id="UP000595437">
    <property type="component" value="Chromosome 12"/>
</dbReference>
<keyword evidence="2" id="KW-1185">Reference proteome</keyword>
<organism evidence="1 2">
    <name type="scientific">Caligus rogercresseyi</name>
    <name type="common">Sea louse</name>
    <dbReference type="NCBI Taxonomy" id="217165"/>
    <lineage>
        <taxon>Eukaryota</taxon>
        <taxon>Metazoa</taxon>
        <taxon>Ecdysozoa</taxon>
        <taxon>Arthropoda</taxon>
        <taxon>Crustacea</taxon>
        <taxon>Multicrustacea</taxon>
        <taxon>Hexanauplia</taxon>
        <taxon>Copepoda</taxon>
        <taxon>Siphonostomatoida</taxon>
        <taxon>Caligidae</taxon>
        <taxon>Caligus</taxon>
    </lineage>
</organism>
<evidence type="ECO:0000313" key="2">
    <source>
        <dbReference type="Proteomes" id="UP000595437"/>
    </source>
</evidence>
<dbReference type="AlphaFoldDB" id="A0A7T8JW75"/>
<proteinExistence type="predicted"/>